<dbReference type="EMBL" id="GBXM01017523">
    <property type="protein sequence ID" value="JAH91054.1"/>
    <property type="molecule type" value="Transcribed_RNA"/>
</dbReference>
<reference evidence="1" key="2">
    <citation type="journal article" date="2015" name="Fish Shellfish Immunol.">
        <title>Early steps in the European eel (Anguilla anguilla)-Vibrio vulnificus interaction in the gills: Role of the RtxA13 toxin.</title>
        <authorList>
            <person name="Callol A."/>
            <person name="Pajuelo D."/>
            <person name="Ebbesson L."/>
            <person name="Teles M."/>
            <person name="MacKenzie S."/>
            <person name="Amaro C."/>
        </authorList>
    </citation>
    <scope>NUCLEOTIDE SEQUENCE</scope>
</reference>
<name>A0A0E9WKX4_ANGAN</name>
<accession>A0A0E9WKX4</accession>
<protein>
    <submittedName>
        <fullName evidence="1">Uncharacterized protein</fullName>
    </submittedName>
</protein>
<dbReference type="AlphaFoldDB" id="A0A0E9WKX4"/>
<evidence type="ECO:0000313" key="1">
    <source>
        <dbReference type="EMBL" id="JAH91054.1"/>
    </source>
</evidence>
<reference evidence="1" key="1">
    <citation type="submission" date="2014-11" db="EMBL/GenBank/DDBJ databases">
        <authorList>
            <person name="Amaro Gonzalez C."/>
        </authorList>
    </citation>
    <scope>NUCLEOTIDE SEQUENCE</scope>
</reference>
<organism evidence="1">
    <name type="scientific">Anguilla anguilla</name>
    <name type="common">European freshwater eel</name>
    <name type="synonym">Muraena anguilla</name>
    <dbReference type="NCBI Taxonomy" id="7936"/>
    <lineage>
        <taxon>Eukaryota</taxon>
        <taxon>Metazoa</taxon>
        <taxon>Chordata</taxon>
        <taxon>Craniata</taxon>
        <taxon>Vertebrata</taxon>
        <taxon>Euteleostomi</taxon>
        <taxon>Actinopterygii</taxon>
        <taxon>Neopterygii</taxon>
        <taxon>Teleostei</taxon>
        <taxon>Anguilliformes</taxon>
        <taxon>Anguillidae</taxon>
        <taxon>Anguilla</taxon>
    </lineage>
</organism>
<proteinExistence type="predicted"/>
<sequence length="56" mass="6635">MRLLSELQLVLLHSCNFVTDRKSHTVRLAFELQLNPNRFQQLGPQNHPPVMPLYHR</sequence>